<comment type="caution">
    <text evidence="3">The sequence shown here is derived from an EMBL/GenBank/DDBJ whole genome shotgun (WGS) entry which is preliminary data.</text>
</comment>
<organism evidence="3 4">
    <name type="scientific">Curvibacter microcysteis</name>
    <dbReference type="NCBI Taxonomy" id="3026419"/>
    <lineage>
        <taxon>Bacteria</taxon>
        <taxon>Pseudomonadati</taxon>
        <taxon>Pseudomonadota</taxon>
        <taxon>Betaproteobacteria</taxon>
        <taxon>Burkholderiales</taxon>
        <taxon>Comamonadaceae</taxon>
        <taxon>Curvibacter</taxon>
    </lineage>
</organism>
<evidence type="ECO:0000313" key="4">
    <source>
        <dbReference type="Proteomes" id="UP001528672"/>
    </source>
</evidence>
<name>A0ABT5MCT0_9BURK</name>
<reference evidence="3 4" key="1">
    <citation type="submission" date="2023-02" db="EMBL/GenBank/DDBJ databases">
        <title>Bacterial whole genome sequence for Curvibacter sp. HBC28.</title>
        <authorList>
            <person name="Le V."/>
            <person name="Ko S.-R."/>
            <person name="Ahn C.-Y."/>
            <person name="Oh H.-M."/>
        </authorList>
    </citation>
    <scope>NUCLEOTIDE SEQUENCE [LARGE SCALE GENOMIC DNA]</scope>
    <source>
        <strain evidence="3 4">HBC28</strain>
    </source>
</reference>
<evidence type="ECO:0000256" key="1">
    <source>
        <dbReference type="SAM" id="MobiDB-lite"/>
    </source>
</evidence>
<feature type="region of interest" description="Disordered" evidence="1">
    <location>
        <begin position="145"/>
        <end position="165"/>
    </location>
</feature>
<dbReference type="InterPro" id="IPR042100">
    <property type="entry name" value="Bug_dom1"/>
</dbReference>
<dbReference type="Gene3D" id="3.40.190.150">
    <property type="entry name" value="Bordetella uptake gene, domain 1"/>
    <property type="match status" value="1"/>
</dbReference>
<feature type="signal peptide" evidence="2">
    <location>
        <begin position="1"/>
        <end position="23"/>
    </location>
</feature>
<dbReference type="RefSeq" id="WP_273925986.1">
    <property type="nucleotide sequence ID" value="NZ_JAQSIO010000002.1"/>
</dbReference>
<accession>A0ABT5MCT0</accession>
<keyword evidence="4" id="KW-1185">Reference proteome</keyword>
<proteinExistence type="predicted"/>
<gene>
    <name evidence="3" type="ORF">PSQ39_06995</name>
</gene>
<dbReference type="Proteomes" id="UP001528672">
    <property type="component" value="Unassembled WGS sequence"/>
</dbReference>
<dbReference type="Gene3D" id="3.40.190.10">
    <property type="entry name" value="Periplasmic binding protein-like II"/>
    <property type="match status" value="1"/>
</dbReference>
<keyword evidence="2" id="KW-0732">Signal</keyword>
<feature type="chain" id="PRO_5046664753" evidence="2">
    <location>
        <begin position="24"/>
        <end position="182"/>
    </location>
</feature>
<dbReference type="EMBL" id="JAQSIO010000002">
    <property type="protein sequence ID" value="MDD0814372.1"/>
    <property type="molecule type" value="Genomic_DNA"/>
</dbReference>
<protein>
    <submittedName>
        <fullName evidence="3">Tripartite tricarboxylate transporter substrate-binding protein</fullName>
    </submittedName>
</protein>
<sequence>MSLQLRSLGCALLMLAANSVAFAQALVAGPGQVVKFVAPDPAGSRDRLAWVMGQLIDGLRAPLSELFALSGCKEGRALAAASEKRNAVLPEVPSVKARGFRQFVVNRGEGVLACQGPPADLINRRHARVRKALNTTDTTQLQRRLKSESPTPGIDCQTNGSHGGLRPELPRIQLNFDLGVMT</sequence>
<evidence type="ECO:0000313" key="3">
    <source>
        <dbReference type="EMBL" id="MDD0814372.1"/>
    </source>
</evidence>
<evidence type="ECO:0000256" key="2">
    <source>
        <dbReference type="SAM" id="SignalP"/>
    </source>
</evidence>